<evidence type="ECO:0000256" key="3">
    <source>
        <dbReference type="ARBA" id="ARBA00023016"/>
    </source>
</evidence>
<comment type="caution">
    <text evidence="8">The sequence shown here is derived from an EMBL/GenBank/DDBJ whole genome shotgun (WGS) entry which is preliminary data.</text>
</comment>
<dbReference type="EMBL" id="CACSLK010003174">
    <property type="protein sequence ID" value="CAA0809088.1"/>
    <property type="molecule type" value="Genomic_DNA"/>
</dbReference>
<dbReference type="Pfam" id="PF00644">
    <property type="entry name" value="PARP"/>
    <property type="match status" value="1"/>
</dbReference>
<dbReference type="Proteomes" id="UP001153555">
    <property type="component" value="Unassembled WGS sequence"/>
</dbReference>
<keyword evidence="3" id="KW-0346">Stress response</keyword>
<dbReference type="PANTHER" id="PTHR32263">
    <property type="entry name" value="INACTIVE POLY [ADP-RIBOSE] POLYMERASE SRO4-RELATED"/>
    <property type="match status" value="1"/>
</dbReference>
<dbReference type="OrthoDB" id="6133115at2759"/>
<feature type="domain" description="RST" evidence="7">
    <location>
        <begin position="412"/>
        <end position="479"/>
    </location>
</feature>
<organism evidence="8 9">
    <name type="scientific">Striga hermonthica</name>
    <name type="common">Purple witchweed</name>
    <name type="synonym">Buchnera hermonthica</name>
    <dbReference type="NCBI Taxonomy" id="68872"/>
    <lineage>
        <taxon>Eukaryota</taxon>
        <taxon>Viridiplantae</taxon>
        <taxon>Streptophyta</taxon>
        <taxon>Embryophyta</taxon>
        <taxon>Tracheophyta</taxon>
        <taxon>Spermatophyta</taxon>
        <taxon>Magnoliopsida</taxon>
        <taxon>eudicotyledons</taxon>
        <taxon>Gunneridae</taxon>
        <taxon>Pentapetalae</taxon>
        <taxon>asterids</taxon>
        <taxon>lamiids</taxon>
        <taxon>Lamiales</taxon>
        <taxon>Orobanchaceae</taxon>
        <taxon>Buchnereae</taxon>
        <taxon>Striga</taxon>
    </lineage>
</organism>
<name>A0A9N7R1X0_STRHE</name>
<dbReference type="InterPro" id="IPR012317">
    <property type="entry name" value="Poly(ADP-ribose)pol_cat_dom"/>
</dbReference>
<keyword evidence="2" id="KW-0217">Developmental protein</keyword>
<evidence type="ECO:0000259" key="7">
    <source>
        <dbReference type="PROSITE" id="PS51879"/>
    </source>
</evidence>
<dbReference type="PANTHER" id="PTHR32263:SF19">
    <property type="entry name" value="OS03G0230300 PROTEIN"/>
    <property type="match status" value="1"/>
</dbReference>
<evidence type="ECO:0000313" key="8">
    <source>
        <dbReference type="EMBL" id="CAA0809088.1"/>
    </source>
</evidence>
<dbReference type="Pfam" id="PF12174">
    <property type="entry name" value="RST"/>
    <property type="match status" value="1"/>
</dbReference>
<gene>
    <name evidence="8" type="ORF">SHERM_11292</name>
</gene>
<dbReference type="SUPFAM" id="SSF56399">
    <property type="entry name" value="ADP-ribosylation"/>
    <property type="match status" value="1"/>
</dbReference>
<feature type="domain" description="PARP catalytic" evidence="6">
    <location>
        <begin position="203"/>
        <end position="418"/>
    </location>
</feature>
<dbReference type="InterPro" id="IPR044964">
    <property type="entry name" value="RCD1/SRO1-5"/>
</dbReference>
<proteinExistence type="predicted"/>
<evidence type="ECO:0000259" key="6">
    <source>
        <dbReference type="PROSITE" id="PS51059"/>
    </source>
</evidence>
<dbReference type="PROSITE" id="PS51879">
    <property type="entry name" value="RST"/>
    <property type="match status" value="1"/>
</dbReference>
<feature type="region of interest" description="Disordered" evidence="5">
    <location>
        <begin position="163"/>
        <end position="183"/>
    </location>
</feature>
<feature type="compositionally biased region" description="Basic residues" evidence="5">
    <location>
        <begin position="165"/>
        <end position="176"/>
    </location>
</feature>
<evidence type="ECO:0000256" key="2">
    <source>
        <dbReference type="ARBA" id="ARBA00022473"/>
    </source>
</evidence>
<dbReference type="InterPro" id="IPR022003">
    <property type="entry name" value="RST"/>
</dbReference>
<evidence type="ECO:0000256" key="5">
    <source>
        <dbReference type="SAM" id="MobiDB-lite"/>
    </source>
</evidence>
<dbReference type="InterPro" id="IPR057823">
    <property type="entry name" value="WWE_RCD1"/>
</dbReference>
<dbReference type="Gene3D" id="3.90.228.10">
    <property type="match status" value="1"/>
</dbReference>
<reference evidence="8" key="1">
    <citation type="submission" date="2019-12" db="EMBL/GenBank/DDBJ databases">
        <authorList>
            <person name="Scholes J."/>
        </authorList>
    </citation>
    <scope>NUCLEOTIDE SEQUENCE</scope>
</reference>
<dbReference type="Pfam" id="PF23467">
    <property type="entry name" value="WWE_5"/>
    <property type="match status" value="1"/>
</dbReference>
<dbReference type="GO" id="GO:0005634">
    <property type="term" value="C:nucleus"/>
    <property type="evidence" value="ECO:0007669"/>
    <property type="project" value="UniProtKB-SubCell"/>
</dbReference>
<sequence length="479" mass="53645">MNSLISEMMTKKRAALKGGSRVVAPRCPTAASYEPLIHNYSNFKRSSCPERVMFYDGGSWVDYPIEVVEVMRLGFLQGKPAIEAQALGSNCFFDFYRMLEIDLYSGNQRSIAWIDTEAKCFFPKFFVNSYEKDDENELLDNCEKLPKIQIEIRVTTNSGSSKDLKRTKAVKSSKRKREGDVENVKLEESFSSSNVKRQLHGSESQSARWPKTRIMAPEQKGYSILKNLFLSGLSAVEPGATVTSIHQCVRLEPLDKARHEVFLKQLEITKKARGQSNMVFAWYGTSAKGVESILKHGFGVPSVVSCSEGHGIGVHLSPIRSPENSATLSDIDENGEKHVVLCRVILGKCEEVEAGSQQSYPSSMDYDTGVDDLKNPRLYTVWHANMNTHIMPECVLSYRPVKSPGSVKPNANRIILPSVFIAKLFSNLKDSCPLPQLKELQTLWVSFKEGKLGRNAFMKQLRAVVGDDVLRSTIQELRG</sequence>
<dbReference type="GO" id="GO:0003950">
    <property type="term" value="F:NAD+ poly-ADP-ribosyltransferase activity"/>
    <property type="evidence" value="ECO:0007669"/>
    <property type="project" value="InterPro"/>
</dbReference>
<keyword evidence="9" id="KW-1185">Reference proteome</keyword>
<dbReference type="PROSITE" id="PS51059">
    <property type="entry name" value="PARP_CATALYTIC"/>
    <property type="match status" value="1"/>
</dbReference>
<evidence type="ECO:0000313" key="9">
    <source>
        <dbReference type="Proteomes" id="UP001153555"/>
    </source>
</evidence>
<evidence type="ECO:0000256" key="4">
    <source>
        <dbReference type="ARBA" id="ARBA00023242"/>
    </source>
</evidence>
<keyword evidence="4" id="KW-0539">Nucleus</keyword>
<protein>
    <recommendedName>
        <fullName evidence="10">Poly [ADP-ribose] polymerase</fullName>
    </recommendedName>
</protein>
<evidence type="ECO:0008006" key="10">
    <source>
        <dbReference type="Google" id="ProtNLM"/>
    </source>
</evidence>
<comment type="subcellular location">
    <subcellularLocation>
        <location evidence="1">Nucleus</location>
    </subcellularLocation>
</comment>
<evidence type="ECO:0000256" key="1">
    <source>
        <dbReference type="ARBA" id="ARBA00004123"/>
    </source>
</evidence>
<accession>A0A9N7R1X0</accession>
<dbReference type="AlphaFoldDB" id="A0A9N7R1X0"/>